<protein>
    <submittedName>
        <fullName evidence="1">Uncharacterized protein</fullName>
    </submittedName>
</protein>
<proteinExistence type="predicted"/>
<reference evidence="1" key="1">
    <citation type="submission" date="2019-03" db="EMBL/GenBank/DDBJ databases">
        <authorList>
            <person name="Mank J."/>
            <person name="Almeida P."/>
        </authorList>
    </citation>
    <scope>NUCLEOTIDE SEQUENCE</scope>
    <source>
        <strain evidence="1">78183</strain>
    </source>
</reference>
<evidence type="ECO:0000313" key="1">
    <source>
        <dbReference type="EMBL" id="VFU39140.1"/>
    </source>
</evidence>
<gene>
    <name evidence="1" type="ORF">SVIM_LOCUS215946</name>
</gene>
<accession>A0A6N2LG80</accession>
<organism evidence="1">
    <name type="scientific">Salix viminalis</name>
    <name type="common">Common osier</name>
    <name type="synonym">Basket willow</name>
    <dbReference type="NCBI Taxonomy" id="40686"/>
    <lineage>
        <taxon>Eukaryota</taxon>
        <taxon>Viridiplantae</taxon>
        <taxon>Streptophyta</taxon>
        <taxon>Embryophyta</taxon>
        <taxon>Tracheophyta</taxon>
        <taxon>Spermatophyta</taxon>
        <taxon>Magnoliopsida</taxon>
        <taxon>eudicotyledons</taxon>
        <taxon>Gunneridae</taxon>
        <taxon>Pentapetalae</taxon>
        <taxon>rosids</taxon>
        <taxon>fabids</taxon>
        <taxon>Malpighiales</taxon>
        <taxon>Salicaceae</taxon>
        <taxon>Saliceae</taxon>
        <taxon>Salix</taxon>
    </lineage>
</organism>
<name>A0A6N2LG80_SALVM</name>
<sequence>MLLFIGSCNKRHLRTTFSKRQKLEVSF</sequence>
<dbReference type="AlphaFoldDB" id="A0A6N2LG80"/>
<dbReference type="EMBL" id="CAADRP010001480">
    <property type="protein sequence ID" value="VFU39140.1"/>
    <property type="molecule type" value="Genomic_DNA"/>
</dbReference>